<gene>
    <name evidence="13" type="primary">hisC_2</name>
    <name evidence="11" type="synonym">hisC</name>
    <name evidence="13" type="ORF">E5S67_03907</name>
</gene>
<dbReference type="InterPro" id="IPR015421">
    <property type="entry name" value="PyrdxlP-dep_Trfase_major"/>
</dbReference>
<keyword evidence="8 11" id="KW-0663">Pyridoxal phosphate</keyword>
<comment type="subunit">
    <text evidence="4 11">Homodimer.</text>
</comment>
<dbReference type="RefSeq" id="WP_172190060.1">
    <property type="nucleotide sequence ID" value="NZ_CAWPPK010000291.1"/>
</dbReference>
<evidence type="ECO:0000256" key="4">
    <source>
        <dbReference type="ARBA" id="ARBA00011738"/>
    </source>
</evidence>
<evidence type="ECO:0000256" key="11">
    <source>
        <dbReference type="HAMAP-Rule" id="MF_01023"/>
    </source>
</evidence>
<feature type="domain" description="Aminotransferase class I/classII large" evidence="12">
    <location>
        <begin position="37"/>
        <end position="396"/>
    </location>
</feature>
<keyword evidence="6 11" id="KW-0028">Amino-acid biosynthesis</keyword>
<dbReference type="Proteomes" id="UP000702425">
    <property type="component" value="Unassembled WGS sequence"/>
</dbReference>
<organism evidence="13 14">
    <name type="scientific">Microcoleus asticus IPMA8</name>
    <dbReference type="NCBI Taxonomy" id="2563858"/>
    <lineage>
        <taxon>Bacteria</taxon>
        <taxon>Bacillati</taxon>
        <taxon>Cyanobacteriota</taxon>
        <taxon>Cyanophyceae</taxon>
        <taxon>Oscillatoriophycideae</taxon>
        <taxon>Oscillatoriales</taxon>
        <taxon>Microcoleaceae</taxon>
        <taxon>Microcoleus</taxon>
        <taxon>Microcoleus asticus</taxon>
    </lineage>
</organism>
<dbReference type="InterPro" id="IPR015422">
    <property type="entry name" value="PyrdxlP-dep_Trfase_small"/>
</dbReference>
<keyword evidence="7 11" id="KW-0808">Transferase</keyword>
<evidence type="ECO:0000256" key="5">
    <source>
        <dbReference type="ARBA" id="ARBA00022576"/>
    </source>
</evidence>
<dbReference type="EC" id="2.6.1.9" evidence="11"/>
<dbReference type="InterPro" id="IPR015424">
    <property type="entry name" value="PyrdxlP-dep_Trfase"/>
</dbReference>
<dbReference type="Pfam" id="PF00155">
    <property type="entry name" value="Aminotran_1_2"/>
    <property type="match status" value="1"/>
</dbReference>
<sequence length="401" mass="43802">MLPFIRKDLAELTAYTPHPGGASGEPAHSESAIVDRLDTNECPYDLPEELKKKLAWTYQQLIETNRYPDGGHAALKEAIAQYVNESLNVPPLNKGGLGGVTLPKTAITADNISVGNGSDELIRSLLIATCLGGQGSILVANPTFSMYGIIAQTLGIPVVSVQRKEENFEIDIEAAKRAILSEGCANDQNQNPPVRAVFVVHPNSPTANALTTDEIEWLSSLPEQILVVIDEAYFEFSQNTLADRLHQHPNWIILRTFSKAFRLASMRVGYAIAHPELAAALEKIRLPYNLPSFSQTAAELALAQRQLLLATIPETLSERAKLIAALTQHQKLLVWPSAANFVYLRVKAGEGESAEQEHKQIMQQLKEGGTLIRHTGGGLRITVGSPEENQRTVDRIAAILT</sequence>
<dbReference type="PANTHER" id="PTHR43643:SF6">
    <property type="entry name" value="HISTIDINOL-PHOSPHATE AMINOTRANSFERASE"/>
    <property type="match status" value="1"/>
</dbReference>
<reference evidence="13 14" key="1">
    <citation type="journal article" date="2020" name="Sci. Rep.">
        <title>A novel cyanobacterial geosmin producer, revising GeoA distribution and dispersion patterns in Bacteria.</title>
        <authorList>
            <person name="Churro C."/>
            <person name="Semedo-Aguiar A.P."/>
            <person name="Silva A.D."/>
            <person name="Pereira-Leal J.B."/>
            <person name="Leite R.B."/>
        </authorList>
    </citation>
    <scope>NUCLEOTIDE SEQUENCE [LARGE SCALE GENOMIC DNA]</scope>
    <source>
        <strain evidence="13 14">IPMA8</strain>
    </source>
</reference>
<evidence type="ECO:0000256" key="8">
    <source>
        <dbReference type="ARBA" id="ARBA00022898"/>
    </source>
</evidence>
<proteinExistence type="inferred from homology"/>
<evidence type="ECO:0000259" key="12">
    <source>
        <dbReference type="Pfam" id="PF00155"/>
    </source>
</evidence>
<keyword evidence="9 11" id="KW-0368">Histidine biosynthesis</keyword>
<protein>
    <recommendedName>
        <fullName evidence="11">Histidinol-phosphate aminotransferase</fullName>
        <ecNumber evidence="11">2.6.1.9</ecNumber>
    </recommendedName>
    <alternativeName>
        <fullName evidence="11">Imidazole acetol-phosphate transaminase</fullName>
    </alternativeName>
</protein>
<comment type="catalytic activity">
    <reaction evidence="10 11">
        <text>L-histidinol phosphate + 2-oxoglutarate = 3-(imidazol-4-yl)-2-oxopropyl phosphate + L-glutamate</text>
        <dbReference type="Rhea" id="RHEA:23744"/>
        <dbReference type="ChEBI" id="CHEBI:16810"/>
        <dbReference type="ChEBI" id="CHEBI:29985"/>
        <dbReference type="ChEBI" id="CHEBI:57766"/>
        <dbReference type="ChEBI" id="CHEBI:57980"/>
        <dbReference type="EC" id="2.6.1.9"/>
    </reaction>
</comment>
<dbReference type="HAMAP" id="MF_01023">
    <property type="entry name" value="HisC_aminotrans_2"/>
    <property type="match status" value="1"/>
</dbReference>
<dbReference type="InterPro" id="IPR004839">
    <property type="entry name" value="Aminotransferase_I/II_large"/>
</dbReference>
<dbReference type="SUPFAM" id="SSF53383">
    <property type="entry name" value="PLP-dependent transferases"/>
    <property type="match status" value="1"/>
</dbReference>
<evidence type="ECO:0000256" key="6">
    <source>
        <dbReference type="ARBA" id="ARBA00022605"/>
    </source>
</evidence>
<dbReference type="Gene3D" id="3.40.640.10">
    <property type="entry name" value="Type I PLP-dependent aspartate aminotransferase-like (Major domain)"/>
    <property type="match status" value="1"/>
</dbReference>
<keyword evidence="5 11" id="KW-0032">Aminotransferase</keyword>
<evidence type="ECO:0000313" key="13">
    <source>
        <dbReference type="EMBL" id="NQE36144.1"/>
    </source>
</evidence>
<dbReference type="InterPro" id="IPR050106">
    <property type="entry name" value="HistidinolP_aminotransfase"/>
</dbReference>
<dbReference type="GO" id="GO:0004400">
    <property type="term" value="F:histidinol-phosphate transaminase activity"/>
    <property type="evidence" value="ECO:0007669"/>
    <property type="project" value="UniProtKB-EC"/>
</dbReference>
<name>A0ABX2D0G2_9CYAN</name>
<dbReference type="CDD" id="cd00609">
    <property type="entry name" value="AAT_like"/>
    <property type="match status" value="1"/>
</dbReference>
<evidence type="ECO:0000313" key="14">
    <source>
        <dbReference type="Proteomes" id="UP000702425"/>
    </source>
</evidence>
<accession>A0ABX2D0G2</accession>
<dbReference type="InterPro" id="IPR005861">
    <property type="entry name" value="HisP_aminotrans"/>
</dbReference>
<evidence type="ECO:0000256" key="2">
    <source>
        <dbReference type="ARBA" id="ARBA00005011"/>
    </source>
</evidence>
<evidence type="ECO:0000256" key="7">
    <source>
        <dbReference type="ARBA" id="ARBA00022679"/>
    </source>
</evidence>
<evidence type="ECO:0000256" key="10">
    <source>
        <dbReference type="ARBA" id="ARBA00047481"/>
    </source>
</evidence>
<dbReference type="NCBIfam" id="NF002726">
    <property type="entry name" value="PRK02610.1"/>
    <property type="match status" value="1"/>
</dbReference>
<keyword evidence="14" id="KW-1185">Reference proteome</keyword>
<comment type="caution">
    <text evidence="13">The sequence shown here is derived from an EMBL/GenBank/DDBJ whole genome shotgun (WGS) entry which is preliminary data.</text>
</comment>
<evidence type="ECO:0000256" key="9">
    <source>
        <dbReference type="ARBA" id="ARBA00023102"/>
    </source>
</evidence>
<comment type="cofactor">
    <cofactor evidence="1 11">
        <name>pyridoxal 5'-phosphate</name>
        <dbReference type="ChEBI" id="CHEBI:597326"/>
    </cofactor>
</comment>
<dbReference type="PANTHER" id="PTHR43643">
    <property type="entry name" value="HISTIDINOL-PHOSPHATE AMINOTRANSFERASE 2"/>
    <property type="match status" value="1"/>
</dbReference>
<evidence type="ECO:0000256" key="1">
    <source>
        <dbReference type="ARBA" id="ARBA00001933"/>
    </source>
</evidence>
<evidence type="ECO:0000256" key="3">
    <source>
        <dbReference type="ARBA" id="ARBA00007970"/>
    </source>
</evidence>
<comment type="pathway">
    <text evidence="2 11">Amino-acid biosynthesis; L-histidine biosynthesis; L-histidine from 5-phospho-alpha-D-ribose 1-diphosphate: step 7/9.</text>
</comment>
<feature type="modified residue" description="N6-(pyridoxal phosphate)lysine" evidence="11">
    <location>
        <position position="259"/>
    </location>
</feature>
<dbReference type="EMBL" id="SRRZ01000075">
    <property type="protein sequence ID" value="NQE36144.1"/>
    <property type="molecule type" value="Genomic_DNA"/>
</dbReference>
<comment type="similarity">
    <text evidence="3 11">Belongs to the class-II pyridoxal-phosphate-dependent aminotransferase family. Histidinol-phosphate aminotransferase subfamily.</text>
</comment>
<dbReference type="Gene3D" id="3.90.1150.10">
    <property type="entry name" value="Aspartate Aminotransferase, domain 1"/>
    <property type="match status" value="1"/>
</dbReference>